<accession>A0ACB6V0B3</accession>
<proteinExistence type="predicted"/>
<reference evidence="1 2" key="1">
    <citation type="journal article" date="2020" name="Front. Microbiol.">
        <title>Phenotypic and Genetic Characterization of the Cheese Ripening Yeast Geotrichum candidum.</title>
        <authorList>
            <person name="Perkins V."/>
            <person name="Vignola S."/>
            <person name="Lessard M.H."/>
            <person name="Plante P.L."/>
            <person name="Corbeil J."/>
            <person name="Dugat-Bony E."/>
            <person name="Frenette M."/>
            <person name="Labrie S."/>
        </authorList>
    </citation>
    <scope>NUCLEOTIDE SEQUENCE [LARGE SCALE GENOMIC DNA]</scope>
    <source>
        <strain evidence="1 2">LMA-1147</strain>
    </source>
</reference>
<organism evidence="1 2">
    <name type="scientific">Geotrichum galactomycetum</name>
    <dbReference type="NCBI Taxonomy" id="27317"/>
    <lineage>
        <taxon>Eukaryota</taxon>
        <taxon>Fungi</taxon>
        <taxon>Dikarya</taxon>
        <taxon>Ascomycota</taxon>
        <taxon>Saccharomycotina</taxon>
        <taxon>Dipodascomycetes</taxon>
        <taxon>Dipodascales</taxon>
        <taxon>Dipodascaceae</taxon>
        <taxon>Geotrichum</taxon>
    </lineage>
</organism>
<dbReference type="EMBL" id="QVQA01000195">
    <property type="protein sequence ID" value="KAF5093933.1"/>
    <property type="molecule type" value="Genomic_DNA"/>
</dbReference>
<evidence type="ECO:0000313" key="1">
    <source>
        <dbReference type="EMBL" id="KAF5093933.1"/>
    </source>
</evidence>
<evidence type="ECO:0000313" key="2">
    <source>
        <dbReference type="Proteomes" id="UP000744676"/>
    </source>
</evidence>
<gene>
    <name evidence="1" type="ORF">D0Z00_003781</name>
</gene>
<keyword evidence="2" id="KW-1185">Reference proteome</keyword>
<sequence>MPQYLPTQAHQQQPAGYGQAPTNWQQQPDRRGQYSSPNRPLPAPSQLNPDARSGSVPNISTYRDNYNDSGYYQPEQQQQRPLQQNNNSYPLQPPGPPSNAPSGVSSSSSGSGGSGGAGSKVPYPLDDNVMGSFDLGYVSPANWNNRDSNGQEQQQQQQQQQQHEYQQQNQQEYQQQNQQEQQQYQSQQQPQQQNIQQQQQMQAHPDPRFGPPRRATTLPVPAATASGLSGNDGNNIQPAQPNMNNNNPAATTTTTTTTTRAKPPAGQTDNMGSRPKDGGYGKQTGTNGGPAAAPNGTSNRGPSMTPPGERKQPPPPVRQYNNEPATTPAALAAAGDDDSDTTPVTVDEVPAVVPVSISELESLRHSAKLAPTDTMLQVKYAKRLAEAAVVLPGKYSDPTTPAGAAAVVDSKTERKNRDTWNTQALKILKKILNQHVSNTNRGAITEAMFFLASNYGSGGKLGLEPDYSKAYDLYVRAARLDHAESCYRAAVCSEIGAGTHRDALRSFQWYKRAAQLDDVSAMYKLGMIALNGLLGQPCDFMDGFAWLKRAADRADHANPHALHELGLLYERGQNPGNNGNNNNNSNAGATIALSAVIVKDEAHAFDLFVRAARLGYPPSQYRLGAAYEYGTLGRPVDPKRSIAWYSHAAERGEPESELALSGWYLTGSNGVLHQSDTEAYLWARRAAEKGLAKAEYALGYFVEVGIGVKRDPEEAKRWYFKAAAQKHPKALARLQELRSNAKH</sequence>
<protein>
    <submittedName>
        <fullName evidence="1">Uncharacterized protein</fullName>
    </submittedName>
</protein>
<comment type="caution">
    <text evidence="1">The sequence shown here is derived from an EMBL/GenBank/DDBJ whole genome shotgun (WGS) entry which is preliminary data.</text>
</comment>
<name>A0ACB6V0B3_9ASCO</name>
<dbReference type="Proteomes" id="UP000744676">
    <property type="component" value="Unassembled WGS sequence"/>
</dbReference>